<keyword evidence="7" id="KW-0482">Metalloprotease</keyword>
<dbReference type="GO" id="GO:0046872">
    <property type="term" value="F:metal ion binding"/>
    <property type="evidence" value="ECO:0007669"/>
    <property type="project" value="UniProtKB-KW"/>
</dbReference>
<evidence type="ECO:0000313" key="11">
    <source>
        <dbReference type="EMBL" id="KAL3800308.1"/>
    </source>
</evidence>
<dbReference type="GO" id="GO:0008237">
    <property type="term" value="F:metallopeptidase activity"/>
    <property type="evidence" value="ECO:0007669"/>
    <property type="project" value="UniProtKB-KW"/>
</dbReference>
<evidence type="ECO:0000256" key="8">
    <source>
        <dbReference type="PIRSR" id="PIRSR601577-1"/>
    </source>
</evidence>
<keyword evidence="3" id="KW-0645">Protease</keyword>
<dbReference type="Proteomes" id="UP001516023">
    <property type="component" value="Unassembled WGS sequence"/>
</dbReference>
<evidence type="ECO:0000313" key="12">
    <source>
        <dbReference type="Proteomes" id="UP001516023"/>
    </source>
</evidence>
<dbReference type="Gene3D" id="3.90.132.10">
    <property type="entry name" value="Leishmanolysin , domain 2"/>
    <property type="match status" value="1"/>
</dbReference>
<dbReference type="Gene3D" id="3.10.170.20">
    <property type="match status" value="1"/>
</dbReference>
<feature type="domain" description="EGF-like" evidence="10">
    <location>
        <begin position="912"/>
        <end position="924"/>
    </location>
</feature>
<dbReference type="PROSITE" id="PS01186">
    <property type="entry name" value="EGF_2"/>
    <property type="match status" value="1"/>
</dbReference>
<comment type="similarity">
    <text evidence="2">Belongs to the peptidase M8 family.</text>
</comment>
<comment type="cofactor">
    <cofactor evidence="1">
        <name>Zn(2+)</name>
        <dbReference type="ChEBI" id="CHEBI:29105"/>
    </cofactor>
</comment>
<dbReference type="EMBL" id="JABMIG020000033">
    <property type="protein sequence ID" value="KAL3800308.1"/>
    <property type="molecule type" value="Genomic_DNA"/>
</dbReference>
<dbReference type="PANTHER" id="PTHR10942">
    <property type="entry name" value="LEISHMANOLYSIN-LIKE PEPTIDASE"/>
    <property type="match status" value="1"/>
</dbReference>
<evidence type="ECO:0000256" key="3">
    <source>
        <dbReference type="ARBA" id="ARBA00022670"/>
    </source>
</evidence>
<dbReference type="Pfam" id="PF01457">
    <property type="entry name" value="Peptidase_M8"/>
    <property type="match status" value="2"/>
</dbReference>
<keyword evidence="6" id="KW-0862">Zinc</keyword>
<keyword evidence="12" id="KW-1185">Reference proteome</keyword>
<accession>A0ABD3QK04</accession>
<feature type="compositionally biased region" description="Polar residues" evidence="9">
    <location>
        <begin position="149"/>
        <end position="174"/>
    </location>
</feature>
<dbReference type="InterPro" id="IPR001577">
    <property type="entry name" value="Peptidase_M8"/>
</dbReference>
<dbReference type="AlphaFoldDB" id="A0ABD3QK04"/>
<feature type="active site" evidence="8">
    <location>
        <position position="589"/>
    </location>
</feature>
<feature type="region of interest" description="Disordered" evidence="9">
    <location>
        <begin position="120"/>
        <end position="174"/>
    </location>
</feature>
<comment type="caution">
    <text evidence="11">The sequence shown here is derived from an EMBL/GenBank/DDBJ whole genome shotgun (WGS) entry which is preliminary data.</text>
</comment>
<dbReference type="InterPro" id="IPR000742">
    <property type="entry name" value="EGF"/>
</dbReference>
<sequence>MSASPTPTHAECCQCQCTHQSMTRCRRTPERETNCGRFGVSLSFEKCVGRTTSQSFSSRRNRKMMHALSSSHLTLRSPRWFLLACSSFLLLLSPTTNVSGASLPDADDMNRKFLRNSIKAQTNNNGKDDDASPDNSQDEASGLRRLLVQPSTPKMETNESGTQLKDDTGQNNDPLSDINKIDASNHRRLLFEPSPYEAEADDSKVLEDGEEYDYERYHSQLDIPLPAIGASLMGLVRSGIDEENRITESHIFAFAGTNEAMKRLAIEENDQPRRILLSDKDRDNSQMETGKRLFAFAGTNQAIKQLATAERQDDSPAEIGRRMLLPVDDEELVLDSTSYATTLSQITQSRSTMLWGPQSESYSDDESTVADVELSSFGSSLHALKTPRHATPMLERSPSDLDRGRYLLGLEVREIQSHQQILLDYETAARDGRGTSRHPIRVRYVLSHGAADVSANELLILSQLLETSFPAAADTWFHALRVIPVPNKIYPTVETCGAATIPASDRENGVEEADIVIYVSSDNRFCGGALMHSAVCDFDQFTRPLVGNINICTKNFPESVISQDTMISSGSKTTQDSTLSEYAGYLTTETGRILGASTSLFRYYLDPQSMTRYGTTEKSLSCVDGTEETMEVPNIITEAVDKDGHHVYEIRTPRVTEVVRNHFDCMVLRGARLKDGKDSISCFGGFLDDYLYYSEEMTGFDVSSTKGPSISSLTLALLEDSSWYVANYQVSVETSFGRGAGCQFAGSRCQMDETNEELDDDYSGFHCSEIGEMGCDASHSYKAKCDFVDSMSSTGSGSICPMYTREVISCTDSIDPLGIHGEYFGESSKCFYTDKGEPMCLRGQCNASTRSIDVYYEDEIFECHIDGQIIDTKKGVQIRCPRIAAVCPILSCPSNCSGKGVCDVDRDGKHSCICDDPFDESPGCYGESYQKVEL</sequence>
<evidence type="ECO:0000256" key="9">
    <source>
        <dbReference type="SAM" id="MobiDB-lite"/>
    </source>
</evidence>
<keyword evidence="4" id="KW-0479">Metal-binding</keyword>
<evidence type="ECO:0000256" key="6">
    <source>
        <dbReference type="ARBA" id="ARBA00022833"/>
    </source>
</evidence>
<name>A0ABD3QK04_9STRA</name>
<organism evidence="11 12">
    <name type="scientific">Cyclotella cryptica</name>
    <dbReference type="NCBI Taxonomy" id="29204"/>
    <lineage>
        <taxon>Eukaryota</taxon>
        <taxon>Sar</taxon>
        <taxon>Stramenopiles</taxon>
        <taxon>Ochrophyta</taxon>
        <taxon>Bacillariophyta</taxon>
        <taxon>Coscinodiscophyceae</taxon>
        <taxon>Thalassiosirophycidae</taxon>
        <taxon>Stephanodiscales</taxon>
        <taxon>Stephanodiscaceae</taxon>
        <taxon>Cyclotella</taxon>
    </lineage>
</organism>
<evidence type="ECO:0000256" key="2">
    <source>
        <dbReference type="ARBA" id="ARBA00005860"/>
    </source>
</evidence>
<proteinExistence type="inferred from homology"/>
<dbReference type="SUPFAM" id="SSF55486">
    <property type="entry name" value="Metalloproteases ('zincins'), catalytic domain"/>
    <property type="match status" value="1"/>
</dbReference>
<gene>
    <name evidence="11" type="ORF">HJC23_003604</name>
</gene>
<evidence type="ECO:0000256" key="5">
    <source>
        <dbReference type="ARBA" id="ARBA00022801"/>
    </source>
</evidence>
<protein>
    <recommendedName>
        <fullName evidence="10">EGF-like domain-containing protein</fullName>
    </recommendedName>
</protein>
<dbReference type="PANTHER" id="PTHR10942:SF0">
    <property type="entry name" value="LEISHMANOLYSIN-LIKE PEPTIDASE"/>
    <property type="match status" value="1"/>
</dbReference>
<dbReference type="GO" id="GO:0006508">
    <property type="term" value="P:proteolysis"/>
    <property type="evidence" value="ECO:0007669"/>
    <property type="project" value="UniProtKB-KW"/>
</dbReference>
<reference evidence="11 12" key="1">
    <citation type="journal article" date="2020" name="G3 (Bethesda)">
        <title>Improved Reference Genome for Cyclotella cryptica CCMP332, a Model for Cell Wall Morphogenesis, Salinity Adaptation, and Lipid Production in Diatoms (Bacillariophyta).</title>
        <authorList>
            <person name="Roberts W.R."/>
            <person name="Downey K.M."/>
            <person name="Ruck E.C."/>
            <person name="Traller J.C."/>
            <person name="Alverson A.J."/>
        </authorList>
    </citation>
    <scope>NUCLEOTIDE SEQUENCE [LARGE SCALE GENOMIC DNA]</scope>
    <source>
        <strain evidence="11 12">CCMP332</strain>
    </source>
</reference>
<evidence type="ECO:0000259" key="10">
    <source>
        <dbReference type="PROSITE" id="PS01186"/>
    </source>
</evidence>
<evidence type="ECO:0000256" key="7">
    <source>
        <dbReference type="ARBA" id="ARBA00023049"/>
    </source>
</evidence>
<evidence type="ECO:0000256" key="4">
    <source>
        <dbReference type="ARBA" id="ARBA00022723"/>
    </source>
</evidence>
<evidence type="ECO:0000256" key="1">
    <source>
        <dbReference type="ARBA" id="ARBA00001947"/>
    </source>
</evidence>
<keyword evidence="5" id="KW-0378">Hydrolase</keyword>